<dbReference type="EMBL" id="FCOE02000032">
    <property type="protein sequence ID" value="SAK90298.1"/>
    <property type="molecule type" value="Genomic_DNA"/>
</dbReference>
<dbReference type="SUPFAM" id="SSF51206">
    <property type="entry name" value="cAMP-binding domain-like"/>
    <property type="match status" value="1"/>
</dbReference>
<proteinExistence type="predicted"/>
<dbReference type="InterPro" id="IPR050397">
    <property type="entry name" value="Env_Response_Regulators"/>
</dbReference>
<dbReference type="GO" id="GO:0005829">
    <property type="term" value="C:cytosol"/>
    <property type="evidence" value="ECO:0007669"/>
    <property type="project" value="TreeGrafter"/>
</dbReference>
<dbReference type="PANTHER" id="PTHR24567">
    <property type="entry name" value="CRP FAMILY TRANSCRIPTIONAL REGULATORY PROTEIN"/>
    <property type="match status" value="1"/>
</dbReference>
<keyword evidence="1" id="KW-0805">Transcription regulation</keyword>
<accession>A0A158D6U0</accession>
<dbReference type="Proteomes" id="UP000054911">
    <property type="component" value="Unassembled WGS sequence"/>
</dbReference>
<dbReference type="InterPro" id="IPR036388">
    <property type="entry name" value="WH-like_DNA-bd_sf"/>
</dbReference>
<reference evidence="5" key="1">
    <citation type="submission" date="2016-01" db="EMBL/GenBank/DDBJ databases">
        <authorList>
            <person name="Peeters C."/>
        </authorList>
    </citation>
    <scope>NUCLEOTIDE SEQUENCE [LARGE SCALE GENOMIC DNA]</scope>
    <source>
        <strain evidence="5">LMG 29323</strain>
    </source>
</reference>
<dbReference type="SMART" id="SM00100">
    <property type="entry name" value="cNMP"/>
    <property type="match status" value="1"/>
</dbReference>
<dbReference type="CDD" id="cd00038">
    <property type="entry name" value="CAP_ED"/>
    <property type="match status" value="1"/>
</dbReference>
<comment type="caution">
    <text evidence="5">The sequence shown here is derived from an EMBL/GenBank/DDBJ whole genome shotgun (WGS) entry which is preliminary data.</text>
</comment>
<evidence type="ECO:0000259" key="4">
    <source>
        <dbReference type="PROSITE" id="PS50042"/>
    </source>
</evidence>
<dbReference type="RefSeq" id="WP_061178724.1">
    <property type="nucleotide sequence ID" value="NZ_FCOE02000032.1"/>
</dbReference>
<keyword evidence="3" id="KW-0804">Transcription</keyword>
<keyword evidence="2" id="KW-0238">DNA-binding</keyword>
<protein>
    <submittedName>
        <fullName evidence="5">Crp/Fnr family transcriptional regulator</fullName>
    </submittedName>
</protein>
<dbReference type="PANTHER" id="PTHR24567:SF68">
    <property type="entry name" value="DNA-BINDING TRANSCRIPTIONAL DUAL REGULATOR CRP"/>
    <property type="match status" value="1"/>
</dbReference>
<feature type="domain" description="Cyclic nucleotide-binding" evidence="4">
    <location>
        <begin position="23"/>
        <end position="125"/>
    </location>
</feature>
<dbReference type="STRING" id="1777141.AWB80_06412"/>
<name>A0A158D6U0_9BURK</name>
<dbReference type="Pfam" id="PF13545">
    <property type="entry name" value="HTH_Crp_2"/>
    <property type="match status" value="1"/>
</dbReference>
<dbReference type="AlphaFoldDB" id="A0A158D6U0"/>
<sequence length="234" mass="25564">MTRQNRIAATALTIDELFAQSTWFAKLDEAAQARVRAAASERSVAANQALGHHGDKQHVWFGMLEGLIKWSITARDGQTVTLGGQSAGSWFGEGTLIRNKPRESDLIALRDSRVVQIPRATFDWLREHQPSFNDFLLRQVNERLHWFMGAVVAHGLLDTDSLVARALVGMVQPLSNPSGAAHLPLSQEELANLAAVSRQTCNKAMTRFKNAGLVRTGYGGIVVLDVAGLDALAR</sequence>
<dbReference type="GO" id="GO:0003677">
    <property type="term" value="F:DNA binding"/>
    <property type="evidence" value="ECO:0007669"/>
    <property type="project" value="UniProtKB-KW"/>
</dbReference>
<dbReference type="Gene3D" id="2.60.120.10">
    <property type="entry name" value="Jelly Rolls"/>
    <property type="match status" value="1"/>
</dbReference>
<dbReference type="GO" id="GO:0003700">
    <property type="term" value="F:DNA-binding transcription factor activity"/>
    <property type="evidence" value="ECO:0007669"/>
    <property type="project" value="TreeGrafter"/>
</dbReference>
<keyword evidence="6" id="KW-1185">Reference proteome</keyword>
<dbReference type="InterPro" id="IPR014710">
    <property type="entry name" value="RmlC-like_jellyroll"/>
</dbReference>
<dbReference type="Pfam" id="PF00027">
    <property type="entry name" value="cNMP_binding"/>
    <property type="match status" value="1"/>
</dbReference>
<dbReference type="PROSITE" id="PS50042">
    <property type="entry name" value="CNMP_BINDING_3"/>
    <property type="match status" value="1"/>
</dbReference>
<dbReference type="InterPro" id="IPR012318">
    <property type="entry name" value="HTH_CRP"/>
</dbReference>
<evidence type="ECO:0000256" key="1">
    <source>
        <dbReference type="ARBA" id="ARBA00023015"/>
    </source>
</evidence>
<dbReference type="SUPFAM" id="SSF46785">
    <property type="entry name" value="Winged helix' DNA-binding domain"/>
    <property type="match status" value="1"/>
</dbReference>
<evidence type="ECO:0000313" key="6">
    <source>
        <dbReference type="Proteomes" id="UP000054911"/>
    </source>
</evidence>
<dbReference type="Gene3D" id="1.10.10.10">
    <property type="entry name" value="Winged helix-like DNA-binding domain superfamily/Winged helix DNA-binding domain"/>
    <property type="match status" value="1"/>
</dbReference>
<dbReference type="InterPro" id="IPR018490">
    <property type="entry name" value="cNMP-bd_dom_sf"/>
</dbReference>
<organism evidence="5 6">
    <name type="scientific">Caballeronia pedi</name>
    <dbReference type="NCBI Taxonomy" id="1777141"/>
    <lineage>
        <taxon>Bacteria</taxon>
        <taxon>Pseudomonadati</taxon>
        <taxon>Pseudomonadota</taxon>
        <taxon>Betaproteobacteria</taxon>
        <taxon>Burkholderiales</taxon>
        <taxon>Burkholderiaceae</taxon>
        <taxon>Caballeronia</taxon>
    </lineage>
</organism>
<evidence type="ECO:0000256" key="2">
    <source>
        <dbReference type="ARBA" id="ARBA00023125"/>
    </source>
</evidence>
<dbReference type="OrthoDB" id="8558412at2"/>
<dbReference type="InterPro" id="IPR000595">
    <property type="entry name" value="cNMP-bd_dom"/>
</dbReference>
<gene>
    <name evidence="5" type="ORF">AWB80_06412</name>
</gene>
<evidence type="ECO:0000313" key="5">
    <source>
        <dbReference type="EMBL" id="SAK90298.1"/>
    </source>
</evidence>
<dbReference type="SMART" id="SM00419">
    <property type="entry name" value="HTH_CRP"/>
    <property type="match status" value="1"/>
</dbReference>
<evidence type="ECO:0000256" key="3">
    <source>
        <dbReference type="ARBA" id="ARBA00023163"/>
    </source>
</evidence>
<dbReference type="InterPro" id="IPR036390">
    <property type="entry name" value="WH_DNA-bd_sf"/>
</dbReference>